<keyword evidence="1" id="KW-0175">Coiled coil</keyword>
<protein>
    <submittedName>
        <fullName evidence="2">Uncharacterized protein</fullName>
    </submittedName>
</protein>
<comment type="caution">
    <text evidence="2">The sequence shown here is derived from an EMBL/GenBank/DDBJ whole genome shotgun (WGS) entry which is preliminary data.</text>
</comment>
<evidence type="ECO:0000256" key="1">
    <source>
        <dbReference type="SAM" id="Coils"/>
    </source>
</evidence>
<sequence>MKQHKVVLEEVEQRCKELERTADNDCGELKNLREKRHGLEDEVLKLVRDTEALRFELKSVGAKAAVEYKES</sequence>
<gene>
    <name evidence="2" type="ORF">B296_00024965</name>
</gene>
<proteinExistence type="predicted"/>
<evidence type="ECO:0000313" key="2">
    <source>
        <dbReference type="EMBL" id="RRT57027.1"/>
    </source>
</evidence>
<feature type="coiled-coil region" evidence="1">
    <location>
        <begin position="1"/>
        <end position="49"/>
    </location>
</feature>
<organism evidence="2 3">
    <name type="scientific">Ensete ventricosum</name>
    <name type="common">Abyssinian banana</name>
    <name type="synonym">Musa ensete</name>
    <dbReference type="NCBI Taxonomy" id="4639"/>
    <lineage>
        <taxon>Eukaryota</taxon>
        <taxon>Viridiplantae</taxon>
        <taxon>Streptophyta</taxon>
        <taxon>Embryophyta</taxon>
        <taxon>Tracheophyta</taxon>
        <taxon>Spermatophyta</taxon>
        <taxon>Magnoliopsida</taxon>
        <taxon>Liliopsida</taxon>
        <taxon>Zingiberales</taxon>
        <taxon>Musaceae</taxon>
        <taxon>Ensete</taxon>
    </lineage>
</organism>
<dbReference type="AlphaFoldDB" id="A0A426YZ68"/>
<accession>A0A426YZ68</accession>
<dbReference type="EMBL" id="AMZH03009357">
    <property type="protein sequence ID" value="RRT57027.1"/>
    <property type="molecule type" value="Genomic_DNA"/>
</dbReference>
<reference evidence="2 3" key="1">
    <citation type="journal article" date="2014" name="Agronomy (Basel)">
        <title>A Draft Genome Sequence for Ensete ventricosum, the Drought-Tolerant Tree Against Hunger.</title>
        <authorList>
            <person name="Harrison J."/>
            <person name="Moore K.A."/>
            <person name="Paszkiewicz K."/>
            <person name="Jones T."/>
            <person name="Grant M."/>
            <person name="Ambacheew D."/>
            <person name="Muzemil S."/>
            <person name="Studholme D.J."/>
        </authorList>
    </citation>
    <scope>NUCLEOTIDE SEQUENCE [LARGE SCALE GENOMIC DNA]</scope>
</reference>
<name>A0A426YZ68_ENSVE</name>
<dbReference type="Proteomes" id="UP000287651">
    <property type="component" value="Unassembled WGS sequence"/>
</dbReference>
<evidence type="ECO:0000313" key="3">
    <source>
        <dbReference type="Proteomes" id="UP000287651"/>
    </source>
</evidence>